<evidence type="ECO:0000259" key="6">
    <source>
        <dbReference type="Pfam" id="PF00590"/>
    </source>
</evidence>
<dbReference type="SUPFAM" id="SSF53790">
    <property type="entry name" value="Tetrapyrrole methylase"/>
    <property type="match status" value="1"/>
</dbReference>
<organism evidence="7 8">
    <name type="scientific">Proteiniborus ethanoligenes</name>
    <dbReference type="NCBI Taxonomy" id="415015"/>
    <lineage>
        <taxon>Bacteria</taxon>
        <taxon>Bacillati</taxon>
        <taxon>Bacillota</taxon>
        <taxon>Clostridia</taxon>
        <taxon>Eubacteriales</taxon>
        <taxon>Proteiniborus</taxon>
    </lineage>
</organism>
<sequence length="246" mass="26915">MNKAGKIFVVGLGPGDRAHMTLEAKAVIEKSDVIVGYKTYIDLIKDMIEDKEVFSSGMKKEIERCTETLEIAKQGKVVSLVSSGDSGVYGMAGIMLEVVSKAESDIKVEIIPGVTASNAAAASLGAPIMHDYATISLSDLLTDWSLIEKRLHYAGQGDFVVCLYNPKSKGRQKQIEIAREILLKYKKQDTIVGIVKNAKRDGETVVITTLKDMLKHEIDMFTTVIVGNSNTYLVNGKIITPRGYKL</sequence>
<dbReference type="EMBL" id="FNQE01000021">
    <property type="protein sequence ID" value="SDZ13633.1"/>
    <property type="molecule type" value="Genomic_DNA"/>
</dbReference>
<dbReference type="NCBIfam" id="TIGR01466">
    <property type="entry name" value="cobJ_cbiH"/>
    <property type="match status" value="1"/>
</dbReference>
<dbReference type="InterPro" id="IPR014776">
    <property type="entry name" value="4pyrrole_Mease_sub2"/>
</dbReference>
<dbReference type="GO" id="GO:0009236">
    <property type="term" value="P:cobalamin biosynthetic process"/>
    <property type="evidence" value="ECO:0007669"/>
    <property type="project" value="UniProtKB-UniPathway"/>
</dbReference>
<evidence type="ECO:0000256" key="1">
    <source>
        <dbReference type="ARBA" id="ARBA00004953"/>
    </source>
</evidence>
<dbReference type="Proteomes" id="UP000198625">
    <property type="component" value="Unassembled WGS sequence"/>
</dbReference>
<dbReference type="STRING" id="415015.SAMN05660462_01967"/>
<evidence type="ECO:0000256" key="2">
    <source>
        <dbReference type="ARBA" id="ARBA00022573"/>
    </source>
</evidence>
<evidence type="ECO:0000256" key="4">
    <source>
        <dbReference type="ARBA" id="ARBA00022679"/>
    </source>
</evidence>
<dbReference type="PANTHER" id="PTHR47036">
    <property type="entry name" value="COBALT-FACTOR III C(17)-METHYLTRANSFERASE-RELATED"/>
    <property type="match status" value="1"/>
</dbReference>
<comment type="pathway">
    <text evidence="1">Cofactor biosynthesis; adenosylcobalamin biosynthesis.</text>
</comment>
<keyword evidence="8" id="KW-1185">Reference proteome</keyword>
<dbReference type="Gene3D" id="3.30.950.10">
    <property type="entry name" value="Methyltransferase, Cobalt-precorrin-4 Transmethylase, Domain 2"/>
    <property type="match status" value="1"/>
</dbReference>
<dbReference type="InterPro" id="IPR051810">
    <property type="entry name" value="Precorrin_MeTrfase"/>
</dbReference>
<evidence type="ECO:0000313" key="8">
    <source>
        <dbReference type="Proteomes" id="UP000198625"/>
    </source>
</evidence>
<dbReference type="InterPro" id="IPR014777">
    <property type="entry name" value="4pyrrole_Mease_sub1"/>
</dbReference>
<dbReference type="PANTHER" id="PTHR47036:SF1">
    <property type="entry name" value="COBALT-FACTOR III C(17)-METHYLTRANSFERASE-RELATED"/>
    <property type="match status" value="1"/>
</dbReference>
<dbReference type="GO" id="GO:0032259">
    <property type="term" value="P:methylation"/>
    <property type="evidence" value="ECO:0007669"/>
    <property type="project" value="UniProtKB-KW"/>
</dbReference>
<dbReference type="UniPathway" id="UPA00148"/>
<keyword evidence="3 7" id="KW-0489">Methyltransferase</keyword>
<keyword evidence="5" id="KW-0949">S-adenosyl-L-methionine</keyword>
<evidence type="ECO:0000313" key="7">
    <source>
        <dbReference type="EMBL" id="SDZ13633.1"/>
    </source>
</evidence>
<keyword evidence="2" id="KW-0169">Cobalamin biosynthesis</keyword>
<accession>A0A1H3QJZ4</accession>
<protein>
    <submittedName>
        <fullName evidence="7">Cobalt-precorrin 3 C17-methyltransferase</fullName>
    </submittedName>
</protein>
<dbReference type="InterPro" id="IPR006363">
    <property type="entry name" value="Cbl_synth_CobJ/CibH_dom"/>
</dbReference>
<dbReference type="CDD" id="cd11646">
    <property type="entry name" value="Precorrin_3B_C17_MT"/>
    <property type="match status" value="1"/>
</dbReference>
<dbReference type="Pfam" id="PF00590">
    <property type="entry name" value="TP_methylase"/>
    <property type="match status" value="1"/>
</dbReference>
<keyword evidence="4 7" id="KW-0808">Transferase</keyword>
<reference evidence="7 8" key="1">
    <citation type="submission" date="2016-10" db="EMBL/GenBank/DDBJ databases">
        <authorList>
            <person name="de Groot N.N."/>
        </authorList>
    </citation>
    <scope>NUCLEOTIDE SEQUENCE [LARGE SCALE GENOMIC DNA]</scope>
    <source>
        <strain evidence="7 8">DSM 21650</strain>
    </source>
</reference>
<dbReference type="InterPro" id="IPR035996">
    <property type="entry name" value="4pyrrol_Methylase_sf"/>
</dbReference>
<name>A0A1H3QJZ4_9FIRM</name>
<evidence type="ECO:0000256" key="3">
    <source>
        <dbReference type="ARBA" id="ARBA00022603"/>
    </source>
</evidence>
<proteinExistence type="predicted"/>
<dbReference type="InterPro" id="IPR000878">
    <property type="entry name" value="4pyrrol_Mease"/>
</dbReference>
<dbReference type="Gene3D" id="3.40.1010.10">
    <property type="entry name" value="Cobalt-precorrin-4 Transmethylase, Domain 1"/>
    <property type="match status" value="1"/>
</dbReference>
<dbReference type="OrthoDB" id="9772960at2"/>
<feature type="domain" description="Tetrapyrrole methylase" evidence="6">
    <location>
        <begin position="6"/>
        <end position="213"/>
    </location>
</feature>
<gene>
    <name evidence="7" type="ORF">SAMN05660462_01967</name>
</gene>
<evidence type="ECO:0000256" key="5">
    <source>
        <dbReference type="ARBA" id="ARBA00022691"/>
    </source>
</evidence>
<dbReference type="RefSeq" id="WP_091730512.1">
    <property type="nucleotide sequence ID" value="NZ_FNQE01000021.1"/>
</dbReference>
<dbReference type="GO" id="GO:0008168">
    <property type="term" value="F:methyltransferase activity"/>
    <property type="evidence" value="ECO:0007669"/>
    <property type="project" value="UniProtKB-KW"/>
</dbReference>
<dbReference type="AlphaFoldDB" id="A0A1H3QJZ4"/>